<protein>
    <submittedName>
        <fullName evidence="2">Probable RNA-directed DNA polymerase from transposon BS</fullName>
    </submittedName>
</protein>
<evidence type="ECO:0000313" key="3">
    <source>
        <dbReference type="Proteomes" id="UP000299102"/>
    </source>
</evidence>
<evidence type="ECO:0000313" key="2">
    <source>
        <dbReference type="EMBL" id="GBP77200.1"/>
    </source>
</evidence>
<evidence type="ECO:0000256" key="1">
    <source>
        <dbReference type="SAM" id="MobiDB-lite"/>
    </source>
</evidence>
<accession>A0A4C1YPY0</accession>
<keyword evidence="2" id="KW-0548">Nucleotidyltransferase</keyword>
<sequence>MRRRRLGSKQLSIPEAVLARNIFPKTHLPVLPSAEVPSQIRIQEQIQYSLSSIILSGSRRQCTAASPVVTYSRVSLKYLFLYLQPQEKSLPSPNCQGHGTAMTRSAASGSGPRRLRRRLIPGAGARPDGNISSYLIINTKSLQCTYELHIKFCPGGGAIRGREPRRSGRDVTLCGSHALVRTVVSFLKSRSFFVTVENATSDPRPIRAGVPQGSCLSPCLYAAFTVEIPTLVGLLQDCGEAPEGPRRITRLAGQITNRRQCDEDGCLTDRLTAYHATDAETSKRNGKPGCDIWAYRSIVPCAWPLR</sequence>
<keyword evidence="3" id="KW-1185">Reference proteome</keyword>
<organism evidence="2 3">
    <name type="scientific">Eumeta variegata</name>
    <name type="common">Bagworm moth</name>
    <name type="synonym">Eumeta japonica</name>
    <dbReference type="NCBI Taxonomy" id="151549"/>
    <lineage>
        <taxon>Eukaryota</taxon>
        <taxon>Metazoa</taxon>
        <taxon>Ecdysozoa</taxon>
        <taxon>Arthropoda</taxon>
        <taxon>Hexapoda</taxon>
        <taxon>Insecta</taxon>
        <taxon>Pterygota</taxon>
        <taxon>Neoptera</taxon>
        <taxon>Endopterygota</taxon>
        <taxon>Lepidoptera</taxon>
        <taxon>Glossata</taxon>
        <taxon>Ditrysia</taxon>
        <taxon>Tineoidea</taxon>
        <taxon>Psychidae</taxon>
        <taxon>Oiketicinae</taxon>
        <taxon>Eumeta</taxon>
    </lineage>
</organism>
<keyword evidence="2" id="KW-0695">RNA-directed DNA polymerase</keyword>
<dbReference type="OrthoDB" id="10065625at2759"/>
<dbReference type="GO" id="GO:0003964">
    <property type="term" value="F:RNA-directed DNA polymerase activity"/>
    <property type="evidence" value="ECO:0007669"/>
    <property type="project" value="UniProtKB-KW"/>
</dbReference>
<dbReference type="EMBL" id="BGZK01001321">
    <property type="protein sequence ID" value="GBP77200.1"/>
    <property type="molecule type" value="Genomic_DNA"/>
</dbReference>
<dbReference type="AlphaFoldDB" id="A0A4C1YPY0"/>
<gene>
    <name evidence="2" type="primary">RTase</name>
    <name evidence="2" type="ORF">EVAR_48333_1</name>
</gene>
<name>A0A4C1YPY0_EUMVA</name>
<proteinExistence type="predicted"/>
<dbReference type="Proteomes" id="UP000299102">
    <property type="component" value="Unassembled WGS sequence"/>
</dbReference>
<feature type="region of interest" description="Disordered" evidence="1">
    <location>
        <begin position="92"/>
        <end position="114"/>
    </location>
</feature>
<keyword evidence="2" id="KW-0808">Transferase</keyword>
<comment type="caution">
    <text evidence="2">The sequence shown here is derived from an EMBL/GenBank/DDBJ whole genome shotgun (WGS) entry which is preliminary data.</text>
</comment>
<reference evidence="2 3" key="1">
    <citation type="journal article" date="2019" name="Commun. Biol.">
        <title>The bagworm genome reveals a unique fibroin gene that provides high tensile strength.</title>
        <authorList>
            <person name="Kono N."/>
            <person name="Nakamura H."/>
            <person name="Ohtoshi R."/>
            <person name="Tomita M."/>
            <person name="Numata K."/>
            <person name="Arakawa K."/>
        </authorList>
    </citation>
    <scope>NUCLEOTIDE SEQUENCE [LARGE SCALE GENOMIC DNA]</scope>
</reference>